<reference evidence="15 16" key="1">
    <citation type="journal article" date="2023" name="Mol. Biol. Evol.">
        <title>Genomics of Secondarily Temperate Adaptation in the Only Non-Antarctic Icefish.</title>
        <authorList>
            <person name="Rivera-Colon A.G."/>
            <person name="Rayamajhi N."/>
            <person name="Minhas B.F."/>
            <person name="Madrigal G."/>
            <person name="Bilyk K.T."/>
            <person name="Yoon V."/>
            <person name="Hune M."/>
            <person name="Gregory S."/>
            <person name="Cheng C.H.C."/>
            <person name="Catchen J.M."/>
        </authorList>
    </citation>
    <scope>NUCLEOTIDE SEQUENCE [LARGE SCALE GENOMIC DNA]</scope>
    <source>
        <tissue evidence="15">White muscle</tissue>
    </source>
</reference>
<evidence type="ECO:0000256" key="1">
    <source>
        <dbReference type="ARBA" id="ARBA00004214"/>
    </source>
</evidence>
<dbReference type="Proteomes" id="UP001331515">
    <property type="component" value="Unassembled WGS sequence"/>
</dbReference>
<dbReference type="PANTHER" id="PTHR15192">
    <property type="entry name" value="PROTEIN CBG05349"/>
    <property type="match status" value="1"/>
</dbReference>
<comment type="function">
    <text evidence="13">Monooxygenase catalytic activity. Involved in regulation of cytokinesis; promotes RHOA activity, probably acting locally at the midbody in late cytokinesis. Monooxygenase activity is involved in stabilizing transient structures between daughter cells, termed intercellular bridges, before abscission. Regulates differentiation and proliferation through the regulation of cell death.</text>
</comment>
<keyword evidence="6" id="KW-0274">FAD</keyword>
<evidence type="ECO:0000256" key="3">
    <source>
        <dbReference type="ARBA" id="ARBA00022604"/>
    </source>
</evidence>
<keyword evidence="4" id="KW-0285">Flavoprotein</keyword>
<keyword evidence="5" id="KW-0221">Differentiation</keyword>
<comment type="cofactor">
    <cofactor evidence="10">
        <name>NADPH</name>
        <dbReference type="ChEBI" id="CHEBI:57783"/>
    </cofactor>
</comment>
<evidence type="ECO:0000256" key="14">
    <source>
        <dbReference type="SAM" id="MobiDB-lite"/>
    </source>
</evidence>
<feature type="region of interest" description="Disordered" evidence="14">
    <location>
        <begin position="337"/>
        <end position="375"/>
    </location>
</feature>
<dbReference type="GO" id="GO:0008083">
    <property type="term" value="F:growth factor activity"/>
    <property type="evidence" value="ECO:0007669"/>
    <property type="project" value="TreeGrafter"/>
</dbReference>
<evidence type="ECO:0000256" key="6">
    <source>
        <dbReference type="ARBA" id="ARBA00022827"/>
    </source>
</evidence>
<keyword evidence="8" id="KW-0560">Oxidoreductase</keyword>
<evidence type="ECO:0000256" key="12">
    <source>
        <dbReference type="ARBA" id="ARBA00070803"/>
    </source>
</evidence>
<dbReference type="SUPFAM" id="SSF51905">
    <property type="entry name" value="FAD/NAD(P)-binding domain"/>
    <property type="match status" value="1"/>
</dbReference>
<dbReference type="GO" id="GO:0030496">
    <property type="term" value="C:midbody"/>
    <property type="evidence" value="ECO:0007669"/>
    <property type="project" value="UniProtKB-SubCell"/>
</dbReference>
<keyword evidence="2" id="KW-0597">Phosphoprotein</keyword>
<evidence type="ECO:0000256" key="9">
    <source>
        <dbReference type="ARBA" id="ARBA00023033"/>
    </source>
</evidence>
<dbReference type="InterPro" id="IPR029731">
    <property type="entry name" value="OSGIN1/2"/>
</dbReference>
<evidence type="ECO:0000313" key="16">
    <source>
        <dbReference type="Proteomes" id="UP001331515"/>
    </source>
</evidence>
<dbReference type="AlphaFoldDB" id="A0AAN8EKR3"/>
<evidence type="ECO:0000256" key="10">
    <source>
        <dbReference type="ARBA" id="ARBA00053031"/>
    </source>
</evidence>
<keyword evidence="16" id="KW-1185">Reference proteome</keyword>
<dbReference type="FunFam" id="3.50.50.60:FF:000152">
    <property type="entry name" value="Oxidative stress-induced growth inhibitor 1"/>
    <property type="match status" value="1"/>
</dbReference>
<gene>
    <name evidence="15" type="ORF">CgunFtcFv8_015051</name>
</gene>
<evidence type="ECO:0000256" key="8">
    <source>
        <dbReference type="ARBA" id="ARBA00023002"/>
    </source>
</evidence>
<name>A0AAN8EKR3_CHAGU</name>
<sequence>MDFQDKEIIPGEILPVVIIGNGPSGICLSYLLSGRTPYLSPEVSHPNPLLSSKLGEQPHLSLLEQDLEYLCEGLEGRSSNPVAVLFDSLLLPDSDFGLDHSSPLDWRYEPERSVPHLVLGRGPPGGAWHAMECSMLTLSLANWMELPGLKLKDWMREKRRNVRNDRATPAEIASYYQHYVSQMSLEQNFACGTTVTGGYKESHINPPLPVSSLHFLSDGSTVSDEVPFSLLAHNVVLATGTHDIPARLGVEGESLPHVCHSFWELEAAISRGELDQSSDPVLVVGAGLTAADAVLAAHHLNTPVYHVFRRSVNDPGLIFNQLPKLLYPEYHKIHQMMTQQQYQAPPPPQSHAHNLQTSPSSSSSSLPPASSSSSYSGYLSFPRYKVVAFRPDKKCVLESDSGERTVLQISKALVLIGAHPNLSFLRENGRGLGSYPEEPITCRRNPIDVDPFTNKVLGAEGPGLYAMGPLVGENFVRFLKGGALAIASDLAKRHRGEEEEDGEKYLAIDRFMDRQKRMKNEVRES</sequence>
<keyword evidence="9" id="KW-0503">Monooxygenase</keyword>
<dbReference type="GO" id="GO:0030154">
    <property type="term" value="P:cell differentiation"/>
    <property type="evidence" value="ECO:0007669"/>
    <property type="project" value="UniProtKB-KW"/>
</dbReference>
<comment type="similarity">
    <text evidence="11">Belongs to the OKL38 family.</text>
</comment>
<dbReference type="PANTHER" id="PTHR15192:SF15">
    <property type="entry name" value="OXIDATIVE STRESS-INDUCED GROWTH INHIBITOR 1"/>
    <property type="match status" value="1"/>
</dbReference>
<comment type="caution">
    <text evidence="15">The sequence shown here is derived from an EMBL/GenBank/DDBJ whole genome shotgun (WGS) entry which is preliminary data.</text>
</comment>
<comment type="subcellular location">
    <subcellularLocation>
        <location evidence="1">Midbody</location>
    </subcellularLocation>
</comment>
<evidence type="ECO:0000256" key="2">
    <source>
        <dbReference type="ARBA" id="ARBA00022553"/>
    </source>
</evidence>
<keyword evidence="7" id="KW-0521">NADP</keyword>
<evidence type="ECO:0000313" key="15">
    <source>
        <dbReference type="EMBL" id="KAK5934678.1"/>
    </source>
</evidence>
<evidence type="ECO:0000256" key="13">
    <source>
        <dbReference type="ARBA" id="ARBA00093330"/>
    </source>
</evidence>
<accession>A0AAN8EKR3</accession>
<evidence type="ECO:0000256" key="4">
    <source>
        <dbReference type="ARBA" id="ARBA00022630"/>
    </source>
</evidence>
<dbReference type="InterPro" id="IPR036188">
    <property type="entry name" value="FAD/NAD-bd_sf"/>
</dbReference>
<dbReference type="EMBL" id="JAURVH010001514">
    <property type="protein sequence ID" value="KAK5934678.1"/>
    <property type="molecule type" value="Genomic_DNA"/>
</dbReference>
<dbReference type="GO" id="GO:0030308">
    <property type="term" value="P:negative regulation of cell growth"/>
    <property type="evidence" value="ECO:0007669"/>
    <property type="project" value="TreeGrafter"/>
</dbReference>
<feature type="compositionally biased region" description="Low complexity" evidence="14">
    <location>
        <begin position="358"/>
        <end position="375"/>
    </location>
</feature>
<dbReference type="Gene3D" id="3.50.50.60">
    <property type="entry name" value="FAD/NAD(P)-binding domain"/>
    <property type="match status" value="1"/>
</dbReference>
<dbReference type="GO" id="GO:0004497">
    <property type="term" value="F:monooxygenase activity"/>
    <property type="evidence" value="ECO:0007669"/>
    <property type="project" value="UniProtKB-KW"/>
</dbReference>
<evidence type="ECO:0000256" key="5">
    <source>
        <dbReference type="ARBA" id="ARBA00022782"/>
    </source>
</evidence>
<protein>
    <recommendedName>
        <fullName evidence="12">Oxidative stress-induced growth inhibitor 1</fullName>
    </recommendedName>
</protein>
<evidence type="ECO:0000256" key="7">
    <source>
        <dbReference type="ARBA" id="ARBA00022857"/>
    </source>
</evidence>
<keyword evidence="3" id="KW-0341">Growth regulation</keyword>
<evidence type="ECO:0000256" key="11">
    <source>
        <dbReference type="ARBA" id="ARBA00061663"/>
    </source>
</evidence>
<organism evidence="15 16">
    <name type="scientific">Champsocephalus gunnari</name>
    <name type="common">Mackerel icefish</name>
    <dbReference type="NCBI Taxonomy" id="52237"/>
    <lineage>
        <taxon>Eukaryota</taxon>
        <taxon>Metazoa</taxon>
        <taxon>Chordata</taxon>
        <taxon>Craniata</taxon>
        <taxon>Vertebrata</taxon>
        <taxon>Euteleostomi</taxon>
        <taxon>Actinopterygii</taxon>
        <taxon>Neopterygii</taxon>
        <taxon>Teleostei</taxon>
        <taxon>Neoteleostei</taxon>
        <taxon>Acanthomorphata</taxon>
        <taxon>Eupercaria</taxon>
        <taxon>Perciformes</taxon>
        <taxon>Notothenioidei</taxon>
        <taxon>Channichthyidae</taxon>
        <taxon>Champsocephalus</taxon>
    </lineage>
</organism>
<proteinExistence type="inferred from homology"/>